<evidence type="ECO:0000313" key="2">
    <source>
        <dbReference type="Proteomes" id="UP001652622"/>
    </source>
</evidence>
<name>A0ABM3YS48_PANGU</name>
<dbReference type="RefSeq" id="XP_060538944.1">
    <property type="nucleotide sequence ID" value="XM_060682961.1"/>
</dbReference>
<proteinExistence type="predicted"/>
<dbReference type="RefSeq" id="XP_060538945.1">
    <property type="nucleotide sequence ID" value="XM_060682962.1"/>
</dbReference>
<gene>
    <name evidence="3 4" type="primary">LOC117678312</name>
</gene>
<feature type="region of interest" description="Disordered" evidence="1">
    <location>
        <begin position="50"/>
        <end position="71"/>
    </location>
</feature>
<feature type="compositionally biased region" description="Basic residues" evidence="1">
    <location>
        <begin position="50"/>
        <end position="70"/>
    </location>
</feature>
<accession>A0ABM3YS48</accession>
<evidence type="ECO:0000313" key="4">
    <source>
        <dbReference type="RefSeq" id="XP_060538945.1"/>
    </source>
</evidence>
<evidence type="ECO:0000256" key="1">
    <source>
        <dbReference type="SAM" id="MobiDB-lite"/>
    </source>
</evidence>
<sequence>MASTNFLQMYLKIWKIRADASLSCYVRNESVPSECCQICLSSTGFSKGMKYHHHHHHHHHHHQQQQHQHHLQLEPKSPYCPQQSGSSFYNLGRMKNRVTLELAMDDGTLFCSEKKINNKTPCIQT</sequence>
<keyword evidence="2" id="KW-1185">Reference proteome</keyword>
<dbReference type="GeneID" id="117678312"/>
<organism evidence="2 3">
    <name type="scientific">Pantherophis guttatus</name>
    <name type="common">Corn snake</name>
    <name type="synonym">Elaphe guttata</name>
    <dbReference type="NCBI Taxonomy" id="94885"/>
    <lineage>
        <taxon>Eukaryota</taxon>
        <taxon>Metazoa</taxon>
        <taxon>Chordata</taxon>
        <taxon>Craniata</taxon>
        <taxon>Vertebrata</taxon>
        <taxon>Euteleostomi</taxon>
        <taxon>Lepidosauria</taxon>
        <taxon>Squamata</taxon>
        <taxon>Bifurcata</taxon>
        <taxon>Unidentata</taxon>
        <taxon>Episquamata</taxon>
        <taxon>Toxicofera</taxon>
        <taxon>Serpentes</taxon>
        <taxon>Colubroidea</taxon>
        <taxon>Colubridae</taxon>
        <taxon>Colubrinae</taxon>
        <taxon>Pantherophis</taxon>
    </lineage>
</organism>
<protein>
    <submittedName>
        <fullName evidence="3 4">SKI/DACH domain-containing protein 1-like</fullName>
    </submittedName>
</protein>
<reference evidence="3 4" key="1">
    <citation type="submission" date="2025-05" db="UniProtKB">
        <authorList>
            <consortium name="RefSeq"/>
        </authorList>
    </citation>
    <scope>IDENTIFICATION</scope>
    <source>
        <tissue evidence="3 4">Blood</tissue>
    </source>
</reference>
<dbReference type="Proteomes" id="UP001652622">
    <property type="component" value="Unplaced"/>
</dbReference>
<evidence type="ECO:0000313" key="3">
    <source>
        <dbReference type="RefSeq" id="XP_060538944.1"/>
    </source>
</evidence>